<sequence length="474" mass="52208">MQSTKPHFALLATPGMGHLIPFLELANRLVTHLTAKVTVFVVSGDHASISNSKLLKSPHPDLLDVVLLPPVDISNLPSDASVTLKVVVMMLESLPFVRSEIANMEFRPTALVVDMFGTDALGIADEFNMLKFTFIASNAWFFSVILYSSFIDRKEITEEHMKNHKPLKIPGCKSVEFQDTLEVFEMDPNDPLFEPYFELGVRMASTDGILVNSWDELEPITLKALKEDKKVPIYPIGPIVRPIDQQPGLGHDRVLNWLDKQPNGSVIYVSFGSGGTLSAQHVIELAWGLDHSQQRFVWVVRPPTENDASGSFFTAGNGSDGTPDYVPDGFFTRTQDRGLVVPMWAPQVEVLSHPSIGGFLTHGGWNSVMESIVNGVPMIAWPLYAEQKMNAAMLTEEIGASIRAKAAEVVGREEIESMVRRILVDKEGEPIRNRVKELKNSATKALSKGGCSSNSLSQVGEICIQHLKTKAYGA</sequence>
<dbReference type="Proteomes" id="UP000187203">
    <property type="component" value="Unassembled WGS sequence"/>
</dbReference>
<evidence type="ECO:0000256" key="2">
    <source>
        <dbReference type="ARBA" id="ARBA00022676"/>
    </source>
</evidence>
<dbReference type="PROSITE" id="PS00375">
    <property type="entry name" value="UDPGT"/>
    <property type="match status" value="1"/>
</dbReference>
<dbReference type="FunFam" id="3.40.50.2000:FF:000051">
    <property type="entry name" value="Glycosyltransferase"/>
    <property type="match status" value="1"/>
</dbReference>
<protein>
    <recommendedName>
        <fullName evidence="5">Glycosyltransferase</fullName>
        <ecNumber evidence="5">2.4.1.-</ecNumber>
    </recommendedName>
</protein>
<comment type="similarity">
    <text evidence="1 4">Belongs to the UDP-glycosyltransferase family.</text>
</comment>
<dbReference type="CDD" id="cd03784">
    <property type="entry name" value="GT1_Gtf-like"/>
    <property type="match status" value="1"/>
</dbReference>
<dbReference type="PANTHER" id="PTHR48046:SF3">
    <property type="entry name" value="GLYCOSYLTRANSFERASE"/>
    <property type="match status" value="1"/>
</dbReference>
<accession>A0A1R3INX5</accession>
<dbReference type="STRING" id="93759.A0A1R3INX5"/>
<keyword evidence="2 4" id="KW-0328">Glycosyltransferase</keyword>
<evidence type="ECO:0000313" key="7">
    <source>
        <dbReference type="Proteomes" id="UP000187203"/>
    </source>
</evidence>
<evidence type="ECO:0000256" key="1">
    <source>
        <dbReference type="ARBA" id="ARBA00009995"/>
    </source>
</evidence>
<evidence type="ECO:0000256" key="3">
    <source>
        <dbReference type="ARBA" id="ARBA00022679"/>
    </source>
</evidence>
<organism evidence="6 7">
    <name type="scientific">Corchorus olitorius</name>
    <dbReference type="NCBI Taxonomy" id="93759"/>
    <lineage>
        <taxon>Eukaryota</taxon>
        <taxon>Viridiplantae</taxon>
        <taxon>Streptophyta</taxon>
        <taxon>Embryophyta</taxon>
        <taxon>Tracheophyta</taxon>
        <taxon>Spermatophyta</taxon>
        <taxon>Magnoliopsida</taxon>
        <taxon>eudicotyledons</taxon>
        <taxon>Gunneridae</taxon>
        <taxon>Pentapetalae</taxon>
        <taxon>rosids</taxon>
        <taxon>malvids</taxon>
        <taxon>Malvales</taxon>
        <taxon>Malvaceae</taxon>
        <taxon>Grewioideae</taxon>
        <taxon>Apeibeae</taxon>
        <taxon>Corchorus</taxon>
    </lineage>
</organism>
<dbReference type="PANTHER" id="PTHR48046">
    <property type="entry name" value="UDP-GLYCOSYLTRANSFERASE 72E1"/>
    <property type="match status" value="1"/>
</dbReference>
<evidence type="ECO:0000256" key="4">
    <source>
        <dbReference type="RuleBase" id="RU003718"/>
    </source>
</evidence>
<evidence type="ECO:0000256" key="5">
    <source>
        <dbReference type="RuleBase" id="RU362057"/>
    </source>
</evidence>
<dbReference type="EC" id="2.4.1.-" evidence="5"/>
<dbReference type="SUPFAM" id="SSF53756">
    <property type="entry name" value="UDP-Glycosyltransferase/glycogen phosphorylase"/>
    <property type="match status" value="1"/>
</dbReference>
<gene>
    <name evidence="6" type="ORF">COLO4_22127</name>
</gene>
<dbReference type="InterPro" id="IPR035595">
    <property type="entry name" value="UDP_glycos_trans_CS"/>
</dbReference>
<keyword evidence="7" id="KW-1185">Reference proteome</keyword>
<comment type="caution">
    <text evidence="6">The sequence shown here is derived from an EMBL/GenBank/DDBJ whole genome shotgun (WGS) entry which is preliminary data.</text>
</comment>
<reference evidence="7" key="1">
    <citation type="submission" date="2013-09" db="EMBL/GenBank/DDBJ databases">
        <title>Corchorus olitorius genome sequencing.</title>
        <authorList>
            <person name="Alam M."/>
            <person name="Haque M.S."/>
            <person name="Islam M.S."/>
            <person name="Emdad E.M."/>
            <person name="Islam M.M."/>
            <person name="Ahmed B."/>
            <person name="Halim A."/>
            <person name="Hossen Q.M.M."/>
            <person name="Hossain M.Z."/>
            <person name="Ahmed R."/>
            <person name="Khan M.M."/>
            <person name="Islam R."/>
            <person name="Rashid M.M."/>
            <person name="Khan S.A."/>
            <person name="Rahman M.S."/>
            <person name="Alam M."/>
            <person name="Yahiya A.S."/>
            <person name="Khan M.S."/>
            <person name="Azam M.S."/>
            <person name="Haque T."/>
            <person name="Lashkar M.Z.H."/>
            <person name="Akhand A.I."/>
            <person name="Morshed G."/>
            <person name="Roy S."/>
            <person name="Uddin K.S."/>
            <person name="Rabeya T."/>
            <person name="Hossain A.S."/>
            <person name="Chowdhury A."/>
            <person name="Snigdha A.R."/>
            <person name="Mortoza M.S."/>
            <person name="Matin S.A."/>
            <person name="Hoque S.M.E."/>
            <person name="Islam M.K."/>
            <person name="Roy D.K."/>
            <person name="Haider R."/>
            <person name="Moosa M.M."/>
            <person name="Elias S.M."/>
            <person name="Hasan A.M."/>
            <person name="Jahan S."/>
            <person name="Shafiuddin M."/>
            <person name="Mahmood N."/>
            <person name="Shommy N.S."/>
        </authorList>
    </citation>
    <scope>NUCLEOTIDE SEQUENCE [LARGE SCALE GENOMIC DNA]</scope>
    <source>
        <strain evidence="7">cv. O-4</strain>
    </source>
</reference>
<dbReference type="InterPro" id="IPR002213">
    <property type="entry name" value="UDP_glucos_trans"/>
</dbReference>
<dbReference type="AlphaFoldDB" id="A0A1R3INX5"/>
<proteinExistence type="inferred from homology"/>
<keyword evidence="3 4" id="KW-0808">Transferase</keyword>
<dbReference type="Pfam" id="PF00201">
    <property type="entry name" value="UDPGT"/>
    <property type="match status" value="1"/>
</dbReference>
<dbReference type="EMBL" id="AWUE01017854">
    <property type="protein sequence ID" value="OMO84288.1"/>
    <property type="molecule type" value="Genomic_DNA"/>
</dbReference>
<name>A0A1R3INX5_9ROSI</name>
<dbReference type="OrthoDB" id="5835829at2759"/>
<dbReference type="GO" id="GO:0047209">
    <property type="term" value="F:coniferyl-alcohol glucosyltransferase activity"/>
    <property type="evidence" value="ECO:0007669"/>
    <property type="project" value="TreeGrafter"/>
</dbReference>
<dbReference type="Gene3D" id="3.40.50.2000">
    <property type="entry name" value="Glycogen Phosphorylase B"/>
    <property type="match status" value="2"/>
</dbReference>
<evidence type="ECO:0000313" key="6">
    <source>
        <dbReference type="EMBL" id="OMO84288.1"/>
    </source>
</evidence>